<keyword evidence="2" id="KW-1133">Transmembrane helix</keyword>
<sequence length="447" mass="45121">MADADGTSSGRSRDGRVPSYEAPTTPMPVVRPDGDPVVTPRVPRRPQERADVQVSGPGRSGSEPASSAKAASSGDDADDAGGSGDFRDSGGSGGSAGSGGSSDCGDAAGPFRVGAPPGAPARGRVSAAEVSTWSSADASASASAAEVSTRSSVDVPAPVAQASTRSSADASAPAAAPVPAGGLLPQDPPAGRVLWRGLGARIADIPIRLVYSAGAAVVTVLAIFSVFALFSGDEPADPVPLRQPVPDAAPTTGLAPPSASPAAAVRPRLPKPPRSKPLAALPGRASPVVGAVVDQGSGITYVRLGRPWADGPVPPFAAGQRVGGVRLPRTLAVSLPLPGRTPWTGPRTDAGFRAAALSAVRWALRNHYPPGARVEWTASQRPAAGRGWVLGYRVDYGLGGARRSSQAALALLETRRAEPAVFLVTVPDGRKRLWADIAPLVTSVRAL</sequence>
<reference evidence="4" key="2">
    <citation type="submission" date="2016-04" db="EMBL/GenBank/DDBJ databases">
        <title>Planomonospora sphaerica JCM9374 whole genome shotgun sequence.</title>
        <authorList>
            <person name="Suzuki T."/>
            <person name="Dohra H."/>
            <person name="Kodani S."/>
        </authorList>
    </citation>
    <scope>NUCLEOTIDE SEQUENCE [LARGE SCALE GENOMIC DNA]</scope>
    <source>
        <strain evidence="4">JCM 9374</strain>
    </source>
</reference>
<dbReference type="Proteomes" id="UP000077701">
    <property type="component" value="Unassembled WGS sequence"/>
</dbReference>
<keyword evidence="2" id="KW-0472">Membrane</keyword>
<accession>A0A171BKV2</accession>
<feature type="transmembrane region" description="Helical" evidence="2">
    <location>
        <begin position="209"/>
        <end position="230"/>
    </location>
</feature>
<evidence type="ECO:0000256" key="2">
    <source>
        <dbReference type="SAM" id="Phobius"/>
    </source>
</evidence>
<proteinExistence type="predicted"/>
<evidence type="ECO:0000313" key="4">
    <source>
        <dbReference type="Proteomes" id="UP000077701"/>
    </source>
</evidence>
<evidence type="ECO:0000313" key="3">
    <source>
        <dbReference type="EMBL" id="GAT65246.1"/>
    </source>
</evidence>
<keyword evidence="4" id="KW-1185">Reference proteome</keyword>
<feature type="compositionally biased region" description="Low complexity" evidence="1">
    <location>
        <begin position="27"/>
        <end position="41"/>
    </location>
</feature>
<name>A0A171BKV2_9ACTN</name>
<feature type="compositionally biased region" description="Low complexity" evidence="1">
    <location>
        <begin position="248"/>
        <end position="267"/>
    </location>
</feature>
<keyword evidence="2" id="KW-0812">Transmembrane</keyword>
<reference evidence="3 4" key="1">
    <citation type="journal article" date="2016" name="Genome Announc.">
        <title>Draft Genome Sequence of Planomonospora sphaerica JCM9374, a Rare Actinomycete.</title>
        <authorList>
            <person name="Dohra H."/>
            <person name="Suzuki T."/>
            <person name="Inoue Y."/>
            <person name="Kodani S."/>
        </authorList>
    </citation>
    <scope>NUCLEOTIDE SEQUENCE [LARGE SCALE GENOMIC DNA]</scope>
    <source>
        <strain evidence="3 4">JCM 9374</strain>
    </source>
</reference>
<feature type="compositionally biased region" description="Low complexity" evidence="1">
    <location>
        <begin position="60"/>
        <end position="74"/>
    </location>
</feature>
<dbReference type="EMBL" id="BDCX01000002">
    <property type="protein sequence ID" value="GAT65246.1"/>
    <property type="molecule type" value="Genomic_DNA"/>
</dbReference>
<feature type="region of interest" description="Disordered" evidence="1">
    <location>
        <begin position="143"/>
        <end position="186"/>
    </location>
</feature>
<feature type="region of interest" description="Disordered" evidence="1">
    <location>
        <begin position="1"/>
        <end position="123"/>
    </location>
</feature>
<feature type="compositionally biased region" description="Low complexity" evidence="1">
    <location>
        <begin position="160"/>
        <end position="180"/>
    </location>
</feature>
<evidence type="ECO:0000256" key="1">
    <source>
        <dbReference type="SAM" id="MobiDB-lite"/>
    </source>
</evidence>
<gene>
    <name evidence="3" type="ORF">PS9374_00878</name>
</gene>
<organism evidence="3 4">
    <name type="scientific">Planomonospora sphaerica</name>
    <dbReference type="NCBI Taxonomy" id="161355"/>
    <lineage>
        <taxon>Bacteria</taxon>
        <taxon>Bacillati</taxon>
        <taxon>Actinomycetota</taxon>
        <taxon>Actinomycetes</taxon>
        <taxon>Streptosporangiales</taxon>
        <taxon>Streptosporangiaceae</taxon>
        <taxon>Planomonospora</taxon>
    </lineage>
</organism>
<feature type="compositionally biased region" description="Polar residues" evidence="1">
    <location>
        <begin position="1"/>
        <end position="10"/>
    </location>
</feature>
<dbReference type="OrthoDB" id="3971500at2"/>
<comment type="caution">
    <text evidence="3">The sequence shown here is derived from an EMBL/GenBank/DDBJ whole genome shotgun (WGS) entry which is preliminary data.</text>
</comment>
<dbReference type="AlphaFoldDB" id="A0A171BKV2"/>
<feature type="compositionally biased region" description="Gly residues" evidence="1">
    <location>
        <begin position="90"/>
        <end position="102"/>
    </location>
</feature>
<feature type="region of interest" description="Disordered" evidence="1">
    <location>
        <begin position="240"/>
        <end position="281"/>
    </location>
</feature>
<dbReference type="RefSeq" id="WP_068894624.1">
    <property type="nucleotide sequence ID" value="NZ_BDCX01000002.1"/>
</dbReference>
<dbReference type="STRING" id="161355.PS9374_00878"/>
<protein>
    <submittedName>
        <fullName evidence="3">Uncharacterized protein</fullName>
    </submittedName>
</protein>
<feature type="compositionally biased region" description="Low complexity" evidence="1">
    <location>
        <begin position="143"/>
        <end position="152"/>
    </location>
</feature>